<evidence type="ECO:0000256" key="10">
    <source>
        <dbReference type="SAM" id="Phobius"/>
    </source>
</evidence>
<keyword evidence="9 10" id="KW-0472">Membrane</keyword>
<evidence type="ECO:0000256" key="3">
    <source>
        <dbReference type="ARBA" id="ARBA00022692"/>
    </source>
</evidence>
<keyword evidence="12" id="KW-1185">Reference proteome</keyword>
<dbReference type="InterPro" id="IPR013083">
    <property type="entry name" value="Znf_RING/FYVE/PHD"/>
</dbReference>
<dbReference type="SMART" id="SM00744">
    <property type="entry name" value="RINGv"/>
    <property type="match status" value="1"/>
</dbReference>
<reference evidence="13" key="1">
    <citation type="submission" date="2022-11" db="UniProtKB">
        <authorList>
            <consortium name="WormBaseParasite"/>
        </authorList>
    </citation>
    <scope>IDENTIFICATION</scope>
</reference>
<feature type="transmembrane region" description="Helical" evidence="10">
    <location>
        <begin position="136"/>
        <end position="159"/>
    </location>
</feature>
<dbReference type="PANTHER" id="PTHR46065:SF3">
    <property type="entry name" value="FI20425P1"/>
    <property type="match status" value="1"/>
</dbReference>
<name>A0A914V1D3_9BILA</name>
<keyword evidence="8 10" id="KW-1133">Transmembrane helix</keyword>
<keyword evidence="3 10" id="KW-0812">Transmembrane</keyword>
<sequence length="214" mass="24275">MESMRNNRPQTCRIFVIPSMVHHGEPQSLHQCKKLTDLTPVETVLPIEHSPIYQTSISAHDAERKFSTPRTFCRICLSERGPFVRPCACTGSMAFVHDYCLNEWMEKSGKSKKCEICLHDYRIVGRKQKPIWQWSLPSFSAVLHVLFYVVMGALIAMTINGLFAKDSKNTWANLINACVLLAAVAKGLWIDIPVFVQYISMQKVRQFGGSIVDV</sequence>
<feature type="transmembrane region" description="Helical" evidence="10">
    <location>
        <begin position="171"/>
        <end position="196"/>
    </location>
</feature>
<evidence type="ECO:0000256" key="8">
    <source>
        <dbReference type="ARBA" id="ARBA00022989"/>
    </source>
</evidence>
<evidence type="ECO:0000256" key="2">
    <source>
        <dbReference type="ARBA" id="ARBA00022679"/>
    </source>
</evidence>
<evidence type="ECO:0000259" key="11">
    <source>
        <dbReference type="PROSITE" id="PS51292"/>
    </source>
</evidence>
<dbReference type="GO" id="GO:0016740">
    <property type="term" value="F:transferase activity"/>
    <property type="evidence" value="ECO:0007669"/>
    <property type="project" value="UniProtKB-KW"/>
</dbReference>
<dbReference type="GO" id="GO:0008270">
    <property type="term" value="F:zinc ion binding"/>
    <property type="evidence" value="ECO:0007669"/>
    <property type="project" value="UniProtKB-KW"/>
</dbReference>
<dbReference type="PANTHER" id="PTHR46065">
    <property type="entry name" value="E3 UBIQUITIN-PROTEIN LIGASE MARCH 2/3 FAMILY MEMBER"/>
    <property type="match status" value="1"/>
</dbReference>
<dbReference type="InterPro" id="IPR011016">
    <property type="entry name" value="Znf_RING-CH"/>
</dbReference>
<evidence type="ECO:0000313" key="12">
    <source>
        <dbReference type="Proteomes" id="UP000887566"/>
    </source>
</evidence>
<organism evidence="12 13">
    <name type="scientific">Plectus sambesii</name>
    <dbReference type="NCBI Taxonomy" id="2011161"/>
    <lineage>
        <taxon>Eukaryota</taxon>
        <taxon>Metazoa</taxon>
        <taxon>Ecdysozoa</taxon>
        <taxon>Nematoda</taxon>
        <taxon>Chromadorea</taxon>
        <taxon>Plectida</taxon>
        <taxon>Plectina</taxon>
        <taxon>Plectoidea</taxon>
        <taxon>Plectidae</taxon>
        <taxon>Plectus</taxon>
    </lineage>
</organism>
<keyword evidence="5" id="KW-0863">Zinc-finger</keyword>
<evidence type="ECO:0000256" key="1">
    <source>
        <dbReference type="ARBA" id="ARBA00004141"/>
    </source>
</evidence>
<keyword evidence="2" id="KW-0808">Transferase</keyword>
<evidence type="ECO:0000256" key="9">
    <source>
        <dbReference type="ARBA" id="ARBA00023136"/>
    </source>
</evidence>
<dbReference type="Proteomes" id="UP000887566">
    <property type="component" value="Unplaced"/>
</dbReference>
<keyword evidence="7" id="KW-0862">Zinc</keyword>
<evidence type="ECO:0000313" key="13">
    <source>
        <dbReference type="WBParaSite" id="PSAMB.scaffold141size73288.g2444.t1"/>
    </source>
</evidence>
<accession>A0A914V1D3</accession>
<evidence type="ECO:0000256" key="5">
    <source>
        <dbReference type="ARBA" id="ARBA00022771"/>
    </source>
</evidence>
<keyword evidence="6" id="KW-0833">Ubl conjugation pathway</keyword>
<evidence type="ECO:0000256" key="7">
    <source>
        <dbReference type="ARBA" id="ARBA00022833"/>
    </source>
</evidence>
<keyword evidence="4" id="KW-0479">Metal-binding</keyword>
<dbReference type="WBParaSite" id="PSAMB.scaffold141size73288.g2444.t1">
    <property type="protein sequence ID" value="PSAMB.scaffold141size73288.g2444.t1"/>
    <property type="gene ID" value="PSAMB.scaffold141size73288.g2444"/>
</dbReference>
<dbReference type="CDD" id="cd16495">
    <property type="entry name" value="RING_CH-C4HC3_MARCH"/>
    <property type="match status" value="1"/>
</dbReference>
<dbReference type="Pfam" id="PF12906">
    <property type="entry name" value="RINGv"/>
    <property type="match status" value="1"/>
</dbReference>
<dbReference type="PROSITE" id="PS51292">
    <property type="entry name" value="ZF_RING_CH"/>
    <property type="match status" value="1"/>
</dbReference>
<dbReference type="GO" id="GO:0016020">
    <property type="term" value="C:membrane"/>
    <property type="evidence" value="ECO:0007669"/>
    <property type="project" value="UniProtKB-SubCell"/>
</dbReference>
<comment type="subcellular location">
    <subcellularLocation>
        <location evidence="1">Membrane</location>
        <topology evidence="1">Multi-pass membrane protein</topology>
    </subcellularLocation>
</comment>
<evidence type="ECO:0000256" key="4">
    <source>
        <dbReference type="ARBA" id="ARBA00022723"/>
    </source>
</evidence>
<feature type="domain" description="RING-CH-type" evidence="11">
    <location>
        <begin position="65"/>
        <end position="124"/>
    </location>
</feature>
<dbReference type="Gene3D" id="3.30.40.10">
    <property type="entry name" value="Zinc/RING finger domain, C3HC4 (zinc finger)"/>
    <property type="match status" value="1"/>
</dbReference>
<protein>
    <submittedName>
        <fullName evidence="13">RING-CH-type domain-containing protein</fullName>
    </submittedName>
</protein>
<proteinExistence type="predicted"/>
<dbReference type="AlphaFoldDB" id="A0A914V1D3"/>
<evidence type="ECO:0000256" key="6">
    <source>
        <dbReference type="ARBA" id="ARBA00022786"/>
    </source>
</evidence>
<dbReference type="SUPFAM" id="SSF57850">
    <property type="entry name" value="RING/U-box"/>
    <property type="match status" value="1"/>
</dbReference>